<reference evidence="1 2" key="1">
    <citation type="submission" date="2018-10" db="EMBL/GenBank/DDBJ databases">
        <title>Isolation from soil.</title>
        <authorList>
            <person name="Hu J."/>
        </authorList>
    </citation>
    <scope>NUCLEOTIDE SEQUENCE [LARGE SCALE GENOMIC DNA]</scope>
    <source>
        <strain evidence="1 2">NEAU-Ht49</strain>
    </source>
</reference>
<proteinExistence type="predicted"/>
<protein>
    <submittedName>
        <fullName evidence="1">Uncharacterized protein</fullName>
    </submittedName>
</protein>
<accession>A0A3M2M4L7</accession>
<gene>
    <name evidence="1" type="ORF">EBO15_12715</name>
</gene>
<organism evidence="1 2">
    <name type="scientific">Actinomadura harenae</name>
    <dbReference type="NCBI Taxonomy" id="2483351"/>
    <lineage>
        <taxon>Bacteria</taxon>
        <taxon>Bacillati</taxon>
        <taxon>Actinomycetota</taxon>
        <taxon>Actinomycetes</taxon>
        <taxon>Streptosporangiales</taxon>
        <taxon>Thermomonosporaceae</taxon>
        <taxon>Actinomadura</taxon>
    </lineage>
</organism>
<dbReference type="Proteomes" id="UP000282674">
    <property type="component" value="Unassembled WGS sequence"/>
</dbReference>
<dbReference type="EMBL" id="RFFG01000018">
    <property type="protein sequence ID" value="RMI44501.1"/>
    <property type="molecule type" value="Genomic_DNA"/>
</dbReference>
<keyword evidence="2" id="KW-1185">Reference proteome</keyword>
<comment type="caution">
    <text evidence="1">The sequence shown here is derived from an EMBL/GenBank/DDBJ whole genome shotgun (WGS) entry which is preliminary data.</text>
</comment>
<evidence type="ECO:0000313" key="2">
    <source>
        <dbReference type="Proteomes" id="UP000282674"/>
    </source>
</evidence>
<name>A0A3M2M4L7_9ACTN</name>
<dbReference type="OrthoDB" id="3480344at2"/>
<dbReference type="AlphaFoldDB" id="A0A3M2M4L7"/>
<evidence type="ECO:0000313" key="1">
    <source>
        <dbReference type="EMBL" id="RMI44501.1"/>
    </source>
</evidence>
<sequence length="112" mass="12376">MGFDRPQGERITARRLPSNQRRTFLEVLDQVIGERHQGLRSGLVTRQGCPVLFVVNVGHVARRAEIGCDFDVTLGWSFTWAVEGKRIGPVHEVDGVAQTIARALRASAGPRT</sequence>
<dbReference type="RefSeq" id="WP_122194563.1">
    <property type="nucleotide sequence ID" value="NZ_JBHSKC010000006.1"/>
</dbReference>